<dbReference type="PANTHER" id="PTHR42912">
    <property type="entry name" value="METHYLTRANSFERASE"/>
    <property type="match status" value="1"/>
</dbReference>
<evidence type="ECO:0000259" key="1">
    <source>
        <dbReference type="Pfam" id="PF13649"/>
    </source>
</evidence>
<sequence>MNDTDPLGFWDNLYAGRPAVRDPRPNARLTEIVSGLPIGDALDLGCGAGGDALWLARQGWKVTATDISPVAVSRLAELARSLNLPITAEQHELGQTFPAGRFDLVSAHYFHTPFALDRVKVLRTAAEVLNPGGHLLIVDHGSVAPWSWDQDATIPSVAAKVAELALEAPWTVERAAALNRLATGPNGQSAEVTDHVILIRRVR</sequence>
<gene>
    <name evidence="2" type="ORF">LR394_29690</name>
</gene>
<keyword evidence="2" id="KW-0489">Methyltransferase</keyword>
<dbReference type="PANTHER" id="PTHR42912:SF93">
    <property type="entry name" value="N6-ADENOSINE-METHYLTRANSFERASE TMT1A"/>
    <property type="match status" value="1"/>
</dbReference>
<proteinExistence type="predicted"/>
<accession>A0A9X1SWR9</accession>
<dbReference type="CDD" id="cd02440">
    <property type="entry name" value="AdoMet_MTases"/>
    <property type="match status" value="1"/>
</dbReference>
<dbReference type="Proteomes" id="UP001138997">
    <property type="component" value="Unassembled WGS sequence"/>
</dbReference>
<evidence type="ECO:0000313" key="3">
    <source>
        <dbReference type="Proteomes" id="UP001138997"/>
    </source>
</evidence>
<reference evidence="2" key="1">
    <citation type="submission" date="2021-11" db="EMBL/GenBank/DDBJ databases">
        <title>Streptomyces corallinus and Kineosporia corallina sp. nov., two new coral-derived marine actinobacteria.</title>
        <authorList>
            <person name="Buangrab K."/>
            <person name="Sutthacheep M."/>
            <person name="Yeemin T."/>
            <person name="Harunari E."/>
            <person name="Igarashi Y."/>
            <person name="Sripreechasak P."/>
            <person name="Kanchanasin P."/>
            <person name="Tanasupawat S."/>
            <person name="Phongsopitanun W."/>
        </authorList>
    </citation>
    <scope>NUCLEOTIDE SEQUENCE</scope>
    <source>
        <strain evidence="2">JCM 31032</strain>
    </source>
</reference>
<dbReference type="InterPro" id="IPR050508">
    <property type="entry name" value="Methyltransf_Superfamily"/>
</dbReference>
<comment type="caution">
    <text evidence="2">The sequence shown here is derived from an EMBL/GenBank/DDBJ whole genome shotgun (WGS) entry which is preliminary data.</text>
</comment>
<dbReference type="InterPro" id="IPR029063">
    <property type="entry name" value="SAM-dependent_MTases_sf"/>
</dbReference>
<dbReference type="RefSeq" id="WP_231447892.1">
    <property type="nucleotide sequence ID" value="NZ_JAJOMB010000020.1"/>
</dbReference>
<feature type="domain" description="Methyltransferase" evidence="1">
    <location>
        <begin position="42"/>
        <end position="133"/>
    </location>
</feature>
<keyword evidence="3" id="KW-1185">Reference proteome</keyword>
<evidence type="ECO:0000313" key="2">
    <source>
        <dbReference type="EMBL" id="MCD5315086.1"/>
    </source>
</evidence>
<keyword evidence="2" id="KW-0808">Transferase</keyword>
<dbReference type="GO" id="GO:0008168">
    <property type="term" value="F:methyltransferase activity"/>
    <property type="evidence" value="ECO:0007669"/>
    <property type="project" value="UniProtKB-KW"/>
</dbReference>
<dbReference type="GO" id="GO:0032259">
    <property type="term" value="P:methylation"/>
    <property type="evidence" value="ECO:0007669"/>
    <property type="project" value="UniProtKB-KW"/>
</dbReference>
<dbReference type="Gene3D" id="3.40.50.150">
    <property type="entry name" value="Vaccinia Virus protein VP39"/>
    <property type="match status" value="1"/>
</dbReference>
<dbReference type="SUPFAM" id="SSF53335">
    <property type="entry name" value="S-adenosyl-L-methionine-dependent methyltransferases"/>
    <property type="match status" value="1"/>
</dbReference>
<organism evidence="2 3">
    <name type="scientific">Kineosporia babensis</name>
    <dbReference type="NCBI Taxonomy" id="499548"/>
    <lineage>
        <taxon>Bacteria</taxon>
        <taxon>Bacillati</taxon>
        <taxon>Actinomycetota</taxon>
        <taxon>Actinomycetes</taxon>
        <taxon>Kineosporiales</taxon>
        <taxon>Kineosporiaceae</taxon>
        <taxon>Kineosporia</taxon>
    </lineage>
</organism>
<name>A0A9X1SWR9_9ACTN</name>
<dbReference type="Pfam" id="PF13649">
    <property type="entry name" value="Methyltransf_25"/>
    <property type="match status" value="1"/>
</dbReference>
<dbReference type="EMBL" id="JAJOMB010000020">
    <property type="protein sequence ID" value="MCD5315086.1"/>
    <property type="molecule type" value="Genomic_DNA"/>
</dbReference>
<dbReference type="InterPro" id="IPR041698">
    <property type="entry name" value="Methyltransf_25"/>
</dbReference>
<dbReference type="AlphaFoldDB" id="A0A9X1SWR9"/>
<protein>
    <submittedName>
        <fullName evidence="2">Class I SAM-dependent methyltransferase</fullName>
    </submittedName>
</protein>